<dbReference type="Gramene" id="PHT89930">
    <property type="protein sequence ID" value="PHT89930"/>
    <property type="gene ID" value="T459_05043"/>
</dbReference>
<dbReference type="Pfam" id="PF12070">
    <property type="entry name" value="SCAI"/>
    <property type="match status" value="1"/>
</dbReference>
<dbReference type="EMBL" id="AYRZ02000002">
    <property type="protein sequence ID" value="PHT89930.1"/>
    <property type="molecule type" value="Genomic_DNA"/>
</dbReference>
<protein>
    <submittedName>
        <fullName evidence="1">Uncharacterized protein</fullName>
    </submittedName>
</protein>
<dbReference type="Proteomes" id="UP000222542">
    <property type="component" value="Unassembled WGS sequence"/>
</dbReference>
<evidence type="ECO:0000313" key="1">
    <source>
        <dbReference type="EMBL" id="PHT89930.1"/>
    </source>
</evidence>
<accession>A0A2G3A6X4</accession>
<dbReference type="InterPro" id="IPR014722">
    <property type="entry name" value="Rib_uL2_dom2"/>
</dbReference>
<comment type="caution">
    <text evidence="1">The sequence shown here is derived from an EMBL/GenBank/DDBJ whole genome shotgun (WGS) entry which is preliminary data.</text>
</comment>
<dbReference type="Gene3D" id="3.30.565.10">
    <property type="entry name" value="Histidine kinase-like ATPase, C-terminal domain"/>
    <property type="match status" value="1"/>
</dbReference>
<dbReference type="AlphaFoldDB" id="A0A2G3A6X4"/>
<sequence length="403" mass="45196">MSAEVVLSALPSPLLTEAKMHRDRAMSHYQARSLFGGSHRLHGRRNGLGFDGQKLWKKGAYVFSQTISPRCYINKSSDFTRCCHLRLEQKWIEISVDTFQMFHMLFRVTLIRQDLHLTTPSCSAISNEFVYSWPAYKLHKDGRGHGTLAGADVKIRLEPFKGCKRRVRNIKGTSVFVELKARMKVLSQAMTDQSITSGLIDINFTAEMMDPALPPNPKKAVLYRPSVPLLTSVVATICEELPPESVVLLYISASGHFYLTNCLLHKMKETAKSTGIQDRVVNLSSVAHGCPYFTRSITRAGILRSYVAGLYKNVVTPVSELMQRSFSSRLRSLGLWTSLLTPFTGLDKISSLALTDKEILGEGDNTKLEIQIKLDKEKKILSIRDRGVGMIKDLRTIAKSETL</sequence>
<dbReference type="Gene3D" id="2.30.30.30">
    <property type="match status" value="1"/>
</dbReference>
<reference evidence="1 2" key="1">
    <citation type="journal article" date="2014" name="Nat. Genet.">
        <title>Genome sequence of the hot pepper provides insights into the evolution of pungency in Capsicum species.</title>
        <authorList>
            <person name="Kim S."/>
            <person name="Park M."/>
            <person name="Yeom S.I."/>
            <person name="Kim Y.M."/>
            <person name="Lee J.M."/>
            <person name="Lee H.A."/>
            <person name="Seo E."/>
            <person name="Choi J."/>
            <person name="Cheong K."/>
            <person name="Kim K.T."/>
            <person name="Jung K."/>
            <person name="Lee G.W."/>
            <person name="Oh S.K."/>
            <person name="Bae C."/>
            <person name="Kim S.B."/>
            <person name="Lee H.Y."/>
            <person name="Kim S.Y."/>
            <person name="Kim M.S."/>
            <person name="Kang B.C."/>
            <person name="Jo Y.D."/>
            <person name="Yang H.B."/>
            <person name="Jeong H.J."/>
            <person name="Kang W.H."/>
            <person name="Kwon J.K."/>
            <person name="Shin C."/>
            <person name="Lim J.Y."/>
            <person name="Park J.H."/>
            <person name="Huh J.H."/>
            <person name="Kim J.S."/>
            <person name="Kim B.D."/>
            <person name="Cohen O."/>
            <person name="Paran I."/>
            <person name="Suh M.C."/>
            <person name="Lee S.B."/>
            <person name="Kim Y.K."/>
            <person name="Shin Y."/>
            <person name="Noh S.J."/>
            <person name="Park J."/>
            <person name="Seo Y.S."/>
            <person name="Kwon S.Y."/>
            <person name="Kim H.A."/>
            <person name="Park J.M."/>
            <person name="Kim H.J."/>
            <person name="Choi S.B."/>
            <person name="Bosland P.W."/>
            <person name="Reeves G."/>
            <person name="Jo S.H."/>
            <person name="Lee B.W."/>
            <person name="Cho H.T."/>
            <person name="Choi H.S."/>
            <person name="Lee M.S."/>
            <person name="Yu Y."/>
            <person name="Do Choi Y."/>
            <person name="Park B.S."/>
            <person name="van Deynze A."/>
            <person name="Ashrafi H."/>
            <person name="Hill T."/>
            <person name="Kim W.T."/>
            <person name="Pai H.S."/>
            <person name="Ahn H.K."/>
            <person name="Yeam I."/>
            <person name="Giovannoni J.J."/>
            <person name="Rose J.K."/>
            <person name="Sorensen I."/>
            <person name="Lee S.J."/>
            <person name="Kim R.W."/>
            <person name="Choi I.Y."/>
            <person name="Choi B.S."/>
            <person name="Lim J.S."/>
            <person name="Lee Y.H."/>
            <person name="Choi D."/>
        </authorList>
    </citation>
    <scope>NUCLEOTIDE SEQUENCE [LARGE SCALE GENOMIC DNA]</scope>
    <source>
        <strain evidence="2">cv. CM334</strain>
    </source>
</reference>
<dbReference type="GO" id="GO:0003714">
    <property type="term" value="F:transcription corepressor activity"/>
    <property type="evidence" value="ECO:0000318"/>
    <property type="project" value="GO_Central"/>
</dbReference>
<reference evidence="1 2" key="2">
    <citation type="journal article" date="2017" name="Genome Biol.">
        <title>New reference genome sequences of hot pepper reveal the massive evolution of plant disease-resistance genes by retroduplication.</title>
        <authorList>
            <person name="Kim S."/>
            <person name="Park J."/>
            <person name="Yeom S.I."/>
            <person name="Kim Y.M."/>
            <person name="Seo E."/>
            <person name="Kim K.T."/>
            <person name="Kim M.S."/>
            <person name="Lee J.M."/>
            <person name="Cheong K."/>
            <person name="Shin H.S."/>
            <person name="Kim S.B."/>
            <person name="Han K."/>
            <person name="Lee J."/>
            <person name="Park M."/>
            <person name="Lee H.A."/>
            <person name="Lee H.Y."/>
            <person name="Lee Y."/>
            <person name="Oh S."/>
            <person name="Lee J.H."/>
            <person name="Choi E."/>
            <person name="Choi E."/>
            <person name="Lee S.E."/>
            <person name="Jeon J."/>
            <person name="Kim H."/>
            <person name="Choi G."/>
            <person name="Song H."/>
            <person name="Lee J."/>
            <person name="Lee S.C."/>
            <person name="Kwon J.K."/>
            <person name="Lee H.Y."/>
            <person name="Koo N."/>
            <person name="Hong Y."/>
            <person name="Kim R.W."/>
            <person name="Kang W.H."/>
            <person name="Huh J.H."/>
            <person name="Kang B.C."/>
            <person name="Yang T.J."/>
            <person name="Lee Y.H."/>
            <person name="Bennetzen J.L."/>
            <person name="Choi D."/>
        </authorList>
    </citation>
    <scope>NUCLEOTIDE SEQUENCE [LARGE SCALE GENOMIC DNA]</scope>
    <source>
        <strain evidence="2">cv. CM334</strain>
    </source>
</reference>
<organism evidence="1 2">
    <name type="scientific">Capsicum annuum</name>
    <name type="common">Capsicum pepper</name>
    <dbReference type="NCBI Taxonomy" id="4072"/>
    <lineage>
        <taxon>Eukaryota</taxon>
        <taxon>Viridiplantae</taxon>
        <taxon>Streptophyta</taxon>
        <taxon>Embryophyta</taxon>
        <taxon>Tracheophyta</taxon>
        <taxon>Spermatophyta</taxon>
        <taxon>Magnoliopsida</taxon>
        <taxon>eudicotyledons</taxon>
        <taxon>Gunneridae</taxon>
        <taxon>Pentapetalae</taxon>
        <taxon>asterids</taxon>
        <taxon>lamiids</taxon>
        <taxon>Solanales</taxon>
        <taxon>Solanaceae</taxon>
        <taxon>Solanoideae</taxon>
        <taxon>Capsiceae</taxon>
        <taxon>Capsicum</taxon>
    </lineage>
</organism>
<gene>
    <name evidence="1" type="ORF">T459_05043</name>
</gene>
<name>A0A2G3A6X4_CAPAN</name>
<proteinExistence type="predicted"/>
<dbReference type="InterPro" id="IPR036890">
    <property type="entry name" value="HATPase_C_sf"/>
</dbReference>
<dbReference type="GO" id="GO:0005634">
    <property type="term" value="C:nucleus"/>
    <property type="evidence" value="ECO:0000318"/>
    <property type="project" value="GO_Central"/>
</dbReference>
<dbReference type="InterPro" id="IPR022709">
    <property type="entry name" value="SCAI"/>
</dbReference>
<evidence type="ECO:0000313" key="2">
    <source>
        <dbReference type="Proteomes" id="UP000222542"/>
    </source>
</evidence>
<dbReference type="PANTHER" id="PTHR21243">
    <property type="entry name" value="PROTEIN SCAI"/>
    <property type="match status" value="1"/>
</dbReference>
<keyword evidence="2" id="KW-1185">Reference proteome</keyword>
<dbReference type="GO" id="GO:0006351">
    <property type="term" value="P:DNA-templated transcription"/>
    <property type="evidence" value="ECO:0007669"/>
    <property type="project" value="InterPro"/>
</dbReference>